<keyword evidence="1" id="KW-0521">NADP</keyword>
<dbReference type="SUPFAM" id="SSF50129">
    <property type="entry name" value="GroES-like"/>
    <property type="match status" value="1"/>
</dbReference>
<organism evidence="3">
    <name type="scientific">marine sediment metagenome</name>
    <dbReference type="NCBI Taxonomy" id="412755"/>
    <lineage>
        <taxon>unclassified sequences</taxon>
        <taxon>metagenomes</taxon>
        <taxon>ecological metagenomes</taxon>
    </lineage>
</organism>
<dbReference type="AlphaFoldDB" id="X0SPD0"/>
<name>X0SPD0_9ZZZZ</name>
<dbReference type="InterPro" id="IPR011032">
    <property type="entry name" value="GroES-like_sf"/>
</dbReference>
<dbReference type="InterPro" id="IPR051603">
    <property type="entry name" value="Zinc-ADH_QOR/CCCR"/>
</dbReference>
<protein>
    <recommendedName>
        <fullName evidence="2">Alcohol dehydrogenase-like N-terminal domain-containing protein</fullName>
    </recommendedName>
</protein>
<gene>
    <name evidence="3" type="ORF">S01H1_11230</name>
</gene>
<comment type="caution">
    <text evidence="3">The sequence shown here is derived from an EMBL/GenBank/DDBJ whole genome shotgun (WGS) entry which is preliminary data.</text>
</comment>
<dbReference type="Gene3D" id="3.90.180.10">
    <property type="entry name" value="Medium-chain alcohol dehydrogenases, catalytic domain"/>
    <property type="match status" value="1"/>
</dbReference>
<feature type="non-terminal residue" evidence="3">
    <location>
        <position position="107"/>
    </location>
</feature>
<dbReference type="EMBL" id="BARS01005724">
    <property type="protein sequence ID" value="GAF77737.1"/>
    <property type="molecule type" value="Genomic_DNA"/>
</dbReference>
<reference evidence="3" key="1">
    <citation type="journal article" date="2014" name="Front. Microbiol.">
        <title>High frequency of phylogenetically diverse reductive dehalogenase-homologous genes in deep subseafloor sedimentary metagenomes.</title>
        <authorList>
            <person name="Kawai M."/>
            <person name="Futagami T."/>
            <person name="Toyoda A."/>
            <person name="Takaki Y."/>
            <person name="Nishi S."/>
            <person name="Hori S."/>
            <person name="Arai W."/>
            <person name="Tsubouchi T."/>
            <person name="Morono Y."/>
            <person name="Uchiyama I."/>
            <person name="Ito T."/>
            <person name="Fujiyama A."/>
            <person name="Inagaki F."/>
            <person name="Takami H."/>
        </authorList>
    </citation>
    <scope>NUCLEOTIDE SEQUENCE</scope>
    <source>
        <strain evidence="3">Expedition CK06-06</strain>
    </source>
</reference>
<dbReference type="InterPro" id="IPR013154">
    <property type="entry name" value="ADH-like_N"/>
</dbReference>
<evidence type="ECO:0000256" key="1">
    <source>
        <dbReference type="ARBA" id="ARBA00022857"/>
    </source>
</evidence>
<feature type="domain" description="Alcohol dehydrogenase-like N-terminal" evidence="2">
    <location>
        <begin position="26"/>
        <end position="107"/>
    </location>
</feature>
<evidence type="ECO:0000313" key="3">
    <source>
        <dbReference type="EMBL" id="GAF77737.1"/>
    </source>
</evidence>
<proteinExistence type="predicted"/>
<dbReference type="Pfam" id="PF08240">
    <property type="entry name" value="ADH_N"/>
    <property type="match status" value="1"/>
</dbReference>
<evidence type="ECO:0000259" key="2">
    <source>
        <dbReference type="Pfam" id="PF08240"/>
    </source>
</evidence>
<dbReference type="PANTHER" id="PTHR44154:SF1">
    <property type="entry name" value="QUINONE OXIDOREDUCTASE"/>
    <property type="match status" value="1"/>
</dbReference>
<dbReference type="PANTHER" id="PTHR44154">
    <property type="entry name" value="QUINONE OXIDOREDUCTASE"/>
    <property type="match status" value="1"/>
</dbReference>
<accession>X0SPD0</accession>
<sequence>MKAIVLHKNGGPEQLRYEDIETPKPGPGEVLIRVRAAGVNHVDIDIRKGASGMAGNFPHIPGVDAAGVIAEVGEGVTGWEEGDRVAPHFILNCGVCTNCVRGAENIC</sequence>